<dbReference type="AlphaFoldDB" id="A0A1X0QKZ3"/>
<dbReference type="VEuPathDB" id="MicrosporidiaDB:HERIO_2093"/>
<proteinExistence type="predicted"/>
<comment type="caution">
    <text evidence="1">The sequence shown here is derived from an EMBL/GenBank/DDBJ whole genome shotgun (WGS) entry which is preliminary data.</text>
</comment>
<protein>
    <submittedName>
        <fullName evidence="1">Uncharacterized protein</fullName>
    </submittedName>
</protein>
<dbReference type="Proteomes" id="UP000192501">
    <property type="component" value="Unassembled WGS sequence"/>
</dbReference>
<dbReference type="VEuPathDB" id="MicrosporidiaDB:A0H76_1177"/>
<evidence type="ECO:0000313" key="1">
    <source>
        <dbReference type="EMBL" id="ORE00384.1"/>
    </source>
</evidence>
<evidence type="ECO:0000313" key="2">
    <source>
        <dbReference type="Proteomes" id="UP000192501"/>
    </source>
</evidence>
<gene>
    <name evidence="1" type="ORF">A0H76_1177</name>
</gene>
<accession>A0A1X0QKZ3</accession>
<dbReference type="EMBL" id="LTAI01000026">
    <property type="protein sequence ID" value="ORE00384.1"/>
    <property type="molecule type" value="Genomic_DNA"/>
</dbReference>
<name>A0A1X0QKZ3_9MICR</name>
<sequence>MSSLSKKDKKIQEFKNKVNILIDMPNRNKNDQKQFEKSFRKFMSELDKYSDVIEECGFDSIKTLFSDEKVVNTNKFKSCIDEFYNNYEIDSKLDTVITDTSKSNVKQLSIDEILDIEDDDKKIEELIAFGNKNIQDTSYLLPLYSLYKKNNDVLKMIDVMRMFLNKESSNRIKDKYLYDIYRLIDSELEYKEYEGLVYELFKNSDEDFIKNRYLQLKFFGMYNQDDFIDESDINELFRLVYLIKNDRIDEAEDYFDVEIYKEDLSKDYVIDILSEFGDVLFKNCRYECSFNVYWLMSEFKDVKLKFYCSIVALSLNCDKPSMFYNKEPFQLFLDDFKSFERNIFVLESADPLIEIFRAFYLLKLGDTQECNKILENVYNKL</sequence>
<organism evidence="1 2">
    <name type="scientific">Hepatospora eriocheir</name>
    <dbReference type="NCBI Taxonomy" id="1081669"/>
    <lineage>
        <taxon>Eukaryota</taxon>
        <taxon>Fungi</taxon>
        <taxon>Fungi incertae sedis</taxon>
        <taxon>Microsporidia</taxon>
        <taxon>Hepatosporidae</taxon>
        <taxon>Hepatospora</taxon>
    </lineage>
</organism>
<reference evidence="1 2" key="1">
    <citation type="journal article" date="2017" name="Environ. Microbiol.">
        <title>Decay of the glycolytic pathway and adaptation to intranuclear parasitism within Enterocytozoonidae microsporidia.</title>
        <authorList>
            <person name="Wiredu Boakye D."/>
            <person name="Jaroenlak P."/>
            <person name="Prachumwat A."/>
            <person name="Williams T.A."/>
            <person name="Bateman K.S."/>
            <person name="Itsathitphaisarn O."/>
            <person name="Sritunyalucksana K."/>
            <person name="Paszkiewicz K.H."/>
            <person name="Moore K.A."/>
            <person name="Stentiford G.D."/>
            <person name="Williams B.A."/>
        </authorList>
    </citation>
    <scope>NUCLEOTIDE SEQUENCE [LARGE SCALE GENOMIC DNA]</scope>
    <source>
        <strain evidence="2">canceri</strain>
    </source>
</reference>